<reference evidence="1" key="1">
    <citation type="submission" date="2023-10" db="EMBL/GenBank/DDBJ databases">
        <authorList>
            <person name="Chen Y."/>
            <person name="Shah S."/>
            <person name="Dougan E. K."/>
            <person name="Thang M."/>
            <person name="Chan C."/>
        </authorList>
    </citation>
    <scope>NUCLEOTIDE SEQUENCE [LARGE SCALE GENOMIC DNA]</scope>
</reference>
<organism evidence="1 2">
    <name type="scientific">Prorocentrum cordatum</name>
    <dbReference type="NCBI Taxonomy" id="2364126"/>
    <lineage>
        <taxon>Eukaryota</taxon>
        <taxon>Sar</taxon>
        <taxon>Alveolata</taxon>
        <taxon>Dinophyceae</taxon>
        <taxon>Prorocentrales</taxon>
        <taxon>Prorocentraceae</taxon>
        <taxon>Prorocentrum</taxon>
    </lineage>
</organism>
<feature type="non-terminal residue" evidence="1">
    <location>
        <position position="1319"/>
    </location>
</feature>
<evidence type="ECO:0000313" key="1">
    <source>
        <dbReference type="EMBL" id="CAK0835876.1"/>
    </source>
</evidence>
<proteinExistence type="predicted"/>
<gene>
    <name evidence="1" type="ORF">PCOR1329_LOCUS32544</name>
</gene>
<dbReference type="Proteomes" id="UP001189429">
    <property type="component" value="Unassembled WGS sequence"/>
</dbReference>
<accession>A0ABN9STT7</accession>
<comment type="caution">
    <text evidence="1">The sequence shown here is derived from an EMBL/GenBank/DDBJ whole genome shotgun (WGS) entry which is preliminary data.</text>
</comment>
<evidence type="ECO:0000313" key="2">
    <source>
        <dbReference type="Proteomes" id="UP001189429"/>
    </source>
</evidence>
<protein>
    <recommendedName>
        <fullName evidence="3">C2H2-type domain-containing protein</fullName>
    </recommendedName>
</protein>
<dbReference type="EMBL" id="CAUYUJ010013247">
    <property type="protein sequence ID" value="CAK0835876.1"/>
    <property type="molecule type" value="Genomic_DNA"/>
</dbReference>
<evidence type="ECO:0008006" key="3">
    <source>
        <dbReference type="Google" id="ProtNLM"/>
    </source>
</evidence>
<keyword evidence="2" id="KW-1185">Reference proteome</keyword>
<sequence length="1319" mass="146887">MNKLLQFSGVTEKSFWAILRRSLGWEAKARFFDAEFLRDHYPDHELDGVFARKPHLKKLLVSSPAVGVVLKIQDGFERENNWECCGQIIEEYAALGGDGGLTEATMREACGLKPRPQGESDKLLGLRSVMGQGVEAPAKAKELEKAVEELLPAIIEECTLKRKDSLNFTAFKKIKLPAVPGLEGHSREGLWNLLRKSGVVFAVKAWPSGEGVTPRLPISKPFADVCDRAPSGSEMSFPERYDMATFREYVDGAEHRKHNVGILREHLHLSLPRHHGAMSKSAKQEKDEALKRTRRLDAHEQTCGAILNRFQDLEEGGVARRSVAYRNILADFRSRRVATEVAAQSCSRRAPQQLVPSVPDFDISNCMLSLTKQLLEKLGLISSLPARLRELLAKCADQRDTVCTVDLGVTREQGKRLLSELISGSAAPEERKADPVVQEVQDLSRYLRWLACSLLPDVYDQMRNDQSKSYPEASTSFYMWSAVEDLVLSRWLDFVLRGSRSHVSLHYHGIRIRNPAGDVDVEEFCAQSCAHIAAQTGLKVHIRQKIHKTFFALVQGSGSRLEDCSSDDGNDEVLLADGNCILLACARLSPDLRAPASEAARSGAGGSRGVPCREYAAVRDSLGISFAPCMGAHMSEPGKYIIHAEDNGKPHCVPFHVSSLNEDCTFWMGPARYSISLTSLRERIASATDESTLVTFGFDRDHSAPHDAPQGSDKEASEKLLELRAGAGGEPVSTDSVPLGDFLAAAKKEVSVYLGGLSGCSRRGYGKSMFMHACKLCPKRYFAWKNRLVEHVRKHHQKRTSFAPYKCNKMFRIAKAIYDSDQMRGVSGDKYLQRAAALVRRQASKGLSKRAHAHLDEHMVLVLEEGGPRYYPQSEHCRTFVRRVGDCYSTRELYNQLYRDALLSDGRVERVMNAAFQRSELEGNAITSLMTSQQTTWHNMMADVFRAPQAREHLTGLLEECEDNGEFKWVSIDGTSKLAFTLVGQASYRAPRWVREDQAIPIVDQLHTALTMRGRAGAVLLATPIQTEKTENACSALSVAFSASQLAQVQYLVTDDPSAKLLDGLRDVCGNLKAIALDCCHLAMVYEQANWEKRSQGSIDIRKIAAKLEAKYGAGPRGEFFDGTNAAASARGEKIARGDIGRKRLTVGKAKRILDDIDVSKPFQTRTEVVRCIEAVARVRHREMKKTLPSGKTRLQMLRCAAQPERLEWMLNAARIRSRMTREERVLLPAGTTSNESFHMELKRSFFGQSMHPCMLALKLAVIRAAKLMTHNSALYRQMLAQIPQSRLLRRLAGATELFGLASWERWCALLCADGAVQK</sequence>
<name>A0ABN9STT7_9DINO</name>